<dbReference type="RefSeq" id="WP_304986546.1">
    <property type="nucleotide sequence ID" value="NZ_BAAACR010000013.1"/>
</dbReference>
<evidence type="ECO:0000313" key="2">
    <source>
        <dbReference type="Proteomes" id="UP001500399"/>
    </source>
</evidence>
<reference evidence="2" key="1">
    <citation type="journal article" date="2019" name="Int. J. Syst. Evol. Microbiol.">
        <title>The Global Catalogue of Microorganisms (GCM) 10K type strain sequencing project: providing services to taxonomists for standard genome sequencing and annotation.</title>
        <authorList>
            <consortium name="The Broad Institute Genomics Platform"/>
            <consortium name="The Broad Institute Genome Sequencing Center for Infectious Disease"/>
            <person name="Wu L."/>
            <person name="Ma J."/>
        </authorList>
    </citation>
    <scope>NUCLEOTIDE SEQUENCE [LARGE SCALE GENOMIC DNA]</scope>
    <source>
        <strain evidence="2">JCM 8542</strain>
    </source>
</reference>
<protein>
    <submittedName>
        <fullName evidence="1">Uncharacterized protein</fullName>
    </submittedName>
</protein>
<organism evidence="1 2">
    <name type="scientific">Selenomonas dianae</name>
    <dbReference type="NCBI Taxonomy" id="135079"/>
    <lineage>
        <taxon>Bacteria</taxon>
        <taxon>Bacillati</taxon>
        <taxon>Bacillota</taxon>
        <taxon>Negativicutes</taxon>
        <taxon>Selenomonadales</taxon>
        <taxon>Selenomonadaceae</taxon>
        <taxon>Selenomonas</taxon>
    </lineage>
</organism>
<proteinExistence type="predicted"/>
<dbReference type="EMBL" id="BAAACR010000013">
    <property type="protein sequence ID" value="GAA0216653.1"/>
    <property type="molecule type" value="Genomic_DNA"/>
</dbReference>
<sequence length="195" mass="23426">MKTKMDVDWAWIRAHLPRELADRDISIFDGYYLDGLNVMSEGERSDPDTLEYAPRDAKDLRLWQFDRVCASLGYALEREHRTENAKKWRYVRLRAERGKWLYAERRSYVYNAIEDTRLAAFELHLHLIRPIFPPERFEERVQEYVRLMNRWYRTPHWDFDRNAGCFIEISDAKEYADDTDGTEEPRAGSVIQIRS</sequence>
<evidence type="ECO:0000313" key="1">
    <source>
        <dbReference type="EMBL" id="GAA0216653.1"/>
    </source>
</evidence>
<gene>
    <name evidence="1" type="ORF">GCM10008919_19940</name>
</gene>
<accession>A0ABP3CW12</accession>
<comment type="caution">
    <text evidence="1">The sequence shown here is derived from an EMBL/GenBank/DDBJ whole genome shotgun (WGS) entry which is preliminary data.</text>
</comment>
<dbReference type="Proteomes" id="UP001500399">
    <property type="component" value="Unassembled WGS sequence"/>
</dbReference>
<keyword evidence="2" id="KW-1185">Reference proteome</keyword>
<name>A0ABP3CW12_9FIRM</name>